<proteinExistence type="inferred from homology"/>
<sequence length="314" mass="34217">MPIPIHDDDSQIRNGSNSASASATEHAYAFPALEHFRVQNIPPAAYYIPDFITLEEEEYLIRKIEESPQPKWKKVGTGRSFARVGGTMSKNGILLPEVLPDFLTSFPNIIERIESFLRVASSGKGKEKMQLDINQVLVNEYQPGQGISPHEDGSAFHPLVTTLSLGSHTVLDLHHYINPTCPSPPMIPSSPSSTAEGEGKTIAAIPMAHLLLMPRSLLILSSSLYTSHLHSIASRERDTIIRAPSDDSTEEEQVGVVISNTELLGDPDIVDALSKDGRLTAERGKRISLTFRKAEKVLKGGPAGVLGRSLGLKK</sequence>
<evidence type="ECO:0000256" key="1">
    <source>
        <dbReference type="ARBA" id="ARBA00004123"/>
    </source>
</evidence>
<keyword evidence="10" id="KW-1185">Reference proteome</keyword>
<evidence type="ECO:0000256" key="7">
    <source>
        <dbReference type="ARBA" id="ARBA00023242"/>
    </source>
</evidence>
<reference evidence="10" key="2">
    <citation type="submission" date="2013-12" db="EMBL/GenBank/DDBJ databases">
        <title>Evolution of pathogenesis and genome organization in the Tremellales.</title>
        <authorList>
            <person name="Cuomo C."/>
            <person name="Litvintseva A."/>
            <person name="Heitman J."/>
            <person name="Chen Y."/>
            <person name="Sun S."/>
            <person name="Springer D."/>
            <person name="Dromer F."/>
            <person name="Young S."/>
            <person name="Zeng Q."/>
            <person name="Chapman S."/>
            <person name="Gujja S."/>
            <person name="Saif S."/>
            <person name="Birren B."/>
        </authorList>
    </citation>
    <scope>NUCLEOTIDE SEQUENCE [LARGE SCALE GENOMIC DNA]</scope>
    <source>
        <strain evidence="10">CBS 10435</strain>
    </source>
</reference>
<evidence type="ECO:0000256" key="3">
    <source>
        <dbReference type="ARBA" id="ARBA00022723"/>
    </source>
</evidence>
<accession>A0A1B9ITZ2</accession>
<dbReference type="AlphaFoldDB" id="A0A1B9ITZ2"/>
<dbReference type="GO" id="GO:0046872">
    <property type="term" value="F:metal ion binding"/>
    <property type="evidence" value="ECO:0007669"/>
    <property type="project" value="UniProtKB-KW"/>
</dbReference>
<keyword evidence="5" id="KW-0560">Oxidoreductase</keyword>
<keyword evidence="4" id="KW-0223">Dioxygenase</keyword>
<keyword evidence="6" id="KW-0408">Iron</keyword>
<organism evidence="9 10">
    <name type="scientific">Kwoniella mangroviensis CBS 10435</name>
    <dbReference type="NCBI Taxonomy" id="1331196"/>
    <lineage>
        <taxon>Eukaryota</taxon>
        <taxon>Fungi</taxon>
        <taxon>Dikarya</taxon>
        <taxon>Basidiomycota</taxon>
        <taxon>Agaricomycotina</taxon>
        <taxon>Tremellomycetes</taxon>
        <taxon>Tremellales</taxon>
        <taxon>Cryptococcaceae</taxon>
        <taxon>Kwoniella</taxon>
    </lineage>
</organism>
<evidence type="ECO:0000256" key="4">
    <source>
        <dbReference type="ARBA" id="ARBA00022964"/>
    </source>
</evidence>
<keyword evidence="3" id="KW-0479">Metal-binding</keyword>
<dbReference type="InterPro" id="IPR005123">
    <property type="entry name" value="Oxoglu/Fe-dep_dioxygenase_dom"/>
</dbReference>
<evidence type="ECO:0000256" key="6">
    <source>
        <dbReference type="ARBA" id="ARBA00023004"/>
    </source>
</evidence>
<evidence type="ECO:0000256" key="5">
    <source>
        <dbReference type="ARBA" id="ARBA00023002"/>
    </source>
</evidence>
<name>A0A1B9ITZ2_9TREE</name>
<comment type="similarity">
    <text evidence="2">Belongs to the alkB family.</text>
</comment>
<evidence type="ECO:0000256" key="2">
    <source>
        <dbReference type="ARBA" id="ARBA00007879"/>
    </source>
</evidence>
<dbReference type="InterPro" id="IPR032862">
    <property type="entry name" value="ALKBH6"/>
</dbReference>
<dbReference type="PROSITE" id="PS51471">
    <property type="entry name" value="FE2OG_OXY"/>
    <property type="match status" value="1"/>
</dbReference>
<evidence type="ECO:0000313" key="10">
    <source>
        <dbReference type="Proteomes" id="UP000092583"/>
    </source>
</evidence>
<comment type="subcellular location">
    <subcellularLocation>
        <location evidence="1">Nucleus</location>
    </subcellularLocation>
</comment>
<dbReference type="GO" id="GO:0051213">
    <property type="term" value="F:dioxygenase activity"/>
    <property type="evidence" value="ECO:0007669"/>
    <property type="project" value="UniProtKB-KW"/>
</dbReference>
<dbReference type="OrthoDB" id="412814at2759"/>
<dbReference type="STRING" id="1331196.A0A1B9ITZ2"/>
<dbReference type="PANTHER" id="PTHR46030:SF1">
    <property type="entry name" value="ALPHA-KETOGLUTARATE-DEPENDENT DIOXYGENASE ALKB HOMOLOG 6"/>
    <property type="match status" value="1"/>
</dbReference>
<reference evidence="9 10" key="1">
    <citation type="submission" date="2013-07" db="EMBL/GenBank/DDBJ databases">
        <title>The Genome Sequence of Kwoniella mangroviensis CBS10435.</title>
        <authorList>
            <consortium name="The Broad Institute Genome Sequencing Platform"/>
            <person name="Cuomo C."/>
            <person name="Litvintseva A."/>
            <person name="Chen Y."/>
            <person name="Heitman J."/>
            <person name="Sun S."/>
            <person name="Springer D."/>
            <person name="Dromer F."/>
            <person name="Young S.K."/>
            <person name="Zeng Q."/>
            <person name="Gargeya S."/>
            <person name="Fitzgerald M."/>
            <person name="Abouelleil A."/>
            <person name="Alvarado L."/>
            <person name="Berlin A.M."/>
            <person name="Chapman S.B."/>
            <person name="Dewar J."/>
            <person name="Goldberg J."/>
            <person name="Griggs A."/>
            <person name="Gujja S."/>
            <person name="Hansen M."/>
            <person name="Howarth C."/>
            <person name="Imamovic A."/>
            <person name="Larimer J."/>
            <person name="McCowan C."/>
            <person name="Murphy C."/>
            <person name="Pearson M."/>
            <person name="Priest M."/>
            <person name="Roberts A."/>
            <person name="Saif S."/>
            <person name="Shea T."/>
            <person name="Sykes S."/>
            <person name="Wortman J."/>
            <person name="Nusbaum C."/>
            <person name="Birren B."/>
        </authorList>
    </citation>
    <scope>NUCLEOTIDE SEQUENCE [LARGE SCALE GENOMIC DNA]</scope>
    <source>
        <strain evidence="9 10">CBS 10435</strain>
    </source>
</reference>
<dbReference type="EMBL" id="KI669461">
    <property type="protein sequence ID" value="OCF58977.1"/>
    <property type="molecule type" value="Genomic_DNA"/>
</dbReference>
<dbReference type="InterPro" id="IPR027450">
    <property type="entry name" value="AlkB-like"/>
</dbReference>
<dbReference type="Pfam" id="PF13532">
    <property type="entry name" value="2OG-FeII_Oxy_2"/>
    <property type="match status" value="1"/>
</dbReference>
<keyword evidence="7" id="KW-0539">Nucleus</keyword>
<dbReference type="Gene3D" id="2.60.120.590">
    <property type="entry name" value="Alpha-ketoglutarate-dependent dioxygenase AlkB-like"/>
    <property type="match status" value="1"/>
</dbReference>
<dbReference type="PANTHER" id="PTHR46030">
    <property type="entry name" value="ALPHA-KETOGLUTARATE-DEPENDENT DIOXYGENASE ALKB HOMOLOG 6"/>
    <property type="match status" value="1"/>
</dbReference>
<dbReference type="InterPro" id="IPR037151">
    <property type="entry name" value="AlkB-like_sf"/>
</dbReference>
<evidence type="ECO:0000313" key="9">
    <source>
        <dbReference type="EMBL" id="OCF58977.1"/>
    </source>
</evidence>
<gene>
    <name evidence="9" type="ORF">L486_03474</name>
</gene>
<dbReference type="SUPFAM" id="SSF51197">
    <property type="entry name" value="Clavaminate synthase-like"/>
    <property type="match status" value="1"/>
</dbReference>
<protein>
    <recommendedName>
        <fullName evidence="8">Fe2OG dioxygenase domain-containing protein</fullName>
    </recommendedName>
</protein>
<dbReference type="Proteomes" id="UP000092583">
    <property type="component" value="Unassembled WGS sequence"/>
</dbReference>
<dbReference type="GO" id="GO:0005634">
    <property type="term" value="C:nucleus"/>
    <property type="evidence" value="ECO:0007669"/>
    <property type="project" value="UniProtKB-SubCell"/>
</dbReference>
<feature type="domain" description="Fe2OG dioxygenase" evidence="8">
    <location>
        <begin position="132"/>
        <end position="295"/>
    </location>
</feature>
<evidence type="ECO:0000259" key="8">
    <source>
        <dbReference type="PROSITE" id="PS51471"/>
    </source>
</evidence>